<dbReference type="Pfam" id="PF00313">
    <property type="entry name" value="CSD"/>
    <property type="match status" value="1"/>
</dbReference>
<feature type="domain" description="CSD" evidence="1">
    <location>
        <begin position="5"/>
        <end position="33"/>
    </location>
</feature>
<reference evidence="2 3" key="1">
    <citation type="journal article" date="2016" name="Nat. Commun.">
        <title>Thousands of microbial genomes shed light on interconnected biogeochemical processes in an aquifer system.</title>
        <authorList>
            <person name="Anantharaman K."/>
            <person name="Brown C.T."/>
            <person name="Hug L.A."/>
            <person name="Sharon I."/>
            <person name="Castelle C.J."/>
            <person name="Probst A.J."/>
            <person name="Thomas B.C."/>
            <person name="Singh A."/>
            <person name="Wilkins M.J."/>
            <person name="Karaoz U."/>
            <person name="Brodie E.L."/>
            <person name="Williams K.H."/>
            <person name="Hubbard S.S."/>
            <person name="Banfield J.F."/>
        </authorList>
    </citation>
    <scope>NUCLEOTIDE SEQUENCE [LARGE SCALE GENOMIC DNA]</scope>
</reference>
<dbReference type="Gene3D" id="2.40.50.140">
    <property type="entry name" value="Nucleic acid-binding proteins"/>
    <property type="match status" value="1"/>
</dbReference>
<dbReference type="GO" id="GO:0003676">
    <property type="term" value="F:nucleic acid binding"/>
    <property type="evidence" value="ECO:0007669"/>
    <property type="project" value="InterPro"/>
</dbReference>
<dbReference type="SUPFAM" id="SSF50249">
    <property type="entry name" value="Nucleic acid-binding proteins"/>
    <property type="match status" value="1"/>
</dbReference>
<proteinExistence type="predicted"/>
<organism evidence="2 3">
    <name type="scientific">Candidatus Kaiserbacteria bacterium RIFCSPHIGHO2_02_FULL_56_30</name>
    <dbReference type="NCBI Taxonomy" id="1798499"/>
    <lineage>
        <taxon>Bacteria</taxon>
        <taxon>Candidatus Kaiseribacteriota</taxon>
    </lineage>
</organism>
<protein>
    <recommendedName>
        <fullName evidence="1">CSD domain-containing protein</fullName>
    </recommendedName>
</protein>
<dbReference type="Proteomes" id="UP000177107">
    <property type="component" value="Unassembled WGS sequence"/>
</dbReference>
<accession>A0A1F6E3I5</accession>
<dbReference type="InterPro" id="IPR002059">
    <property type="entry name" value="CSP_DNA-bd"/>
</dbReference>
<dbReference type="InterPro" id="IPR012340">
    <property type="entry name" value="NA-bd_OB-fold"/>
</dbReference>
<sequence>MALERGVVKFFNDEKGYGFLITGEDEELFFHRRNGREVTQAADGALSLSYEPLPKGTCPKTYRTVLFERGRDAKGPVAERWGFDPNPKPCIKINWKGQGGHKYWPKVARPGST</sequence>
<evidence type="ECO:0000259" key="1">
    <source>
        <dbReference type="Pfam" id="PF00313"/>
    </source>
</evidence>
<comment type="caution">
    <text evidence="2">The sequence shown here is derived from an EMBL/GenBank/DDBJ whole genome shotgun (WGS) entry which is preliminary data.</text>
</comment>
<dbReference type="EMBL" id="MFLM01000012">
    <property type="protein sequence ID" value="OGG68196.1"/>
    <property type="molecule type" value="Genomic_DNA"/>
</dbReference>
<gene>
    <name evidence="2" type="ORF">A3C95_02235</name>
</gene>
<dbReference type="AlphaFoldDB" id="A0A1F6E3I5"/>
<name>A0A1F6E3I5_9BACT</name>
<evidence type="ECO:0000313" key="3">
    <source>
        <dbReference type="Proteomes" id="UP000177107"/>
    </source>
</evidence>
<evidence type="ECO:0000313" key="2">
    <source>
        <dbReference type="EMBL" id="OGG68196.1"/>
    </source>
</evidence>